<evidence type="ECO:0000256" key="7">
    <source>
        <dbReference type="ARBA" id="ARBA00023077"/>
    </source>
</evidence>
<dbReference type="GO" id="GO:0009279">
    <property type="term" value="C:cell outer membrane"/>
    <property type="evidence" value="ECO:0007669"/>
    <property type="project" value="UniProtKB-SubCell"/>
</dbReference>
<dbReference type="EMBL" id="LT629748">
    <property type="protein sequence ID" value="SDS97308.1"/>
    <property type="molecule type" value="Genomic_DNA"/>
</dbReference>
<feature type="signal peptide" evidence="12">
    <location>
        <begin position="1"/>
        <end position="31"/>
    </location>
</feature>
<keyword evidence="4 10" id="KW-0812">Transmembrane</keyword>
<keyword evidence="16" id="KW-1185">Reference proteome</keyword>
<keyword evidence="2 10" id="KW-0813">Transport</keyword>
<gene>
    <name evidence="15" type="ORF">SAMN05216198_3298</name>
</gene>
<dbReference type="InterPro" id="IPR037066">
    <property type="entry name" value="Plug_dom_sf"/>
</dbReference>
<evidence type="ECO:0000256" key="1">
    <source>
        <dbReference type="ARBA" id="ARBA00004571"/>
    </source>
</evidence>
<dbReference type="PROSITE" id="PS52016">
    <property type="entry name" value="TONB_DEPENDENT_REC_3"/>
    <property type="match status" value="1"/>
</dbReference>
<feature type="domain" description="TonB-dependent receptor-like beta-barrel" evidence="13">
    <location>
        <begin position="245"/>
        <end position="629"/>
    </location>
</feature>
<evidence type="ECO:0000259" key="14">
    <source>
        <dbReference type="Pfam" id="PF07715"/>
    </source>
</evidence>
<evidence type="ECO:0000256" key="9">
    <source>
        <dbReference type="ARBA" id="ARBA00023237"/>
    </source>
</evidence>
<dbReference type="InterPro" id="IPR036942">
    <property type="entry name" value="Beta-barrel_TonB_sf"/>
</dbReference>
<dbReference type="InterPro" id="IPR039426">
    <property type="entry name" value="TonB-dep_rcpt-like"/>
</dbReference>
<dbReference type="SUPFAM" id="SSF56935">
    <property type="entry name" value="Porins"/>
    <property type="match status" value="1"/>
</dbReference>
<dbReference type="Pfam" id="PF07715">
    <property type="entry name" value="Plug"/>
    <property type="match status" value="1"/>
</dbReference>
<feature type="domain" description="TonB-dependent receptor plug" evidence="14">
    <location>
        <begin position="51"/>
        <end position="162"/>
    </location>
</feature>
<evidence type="ECO:0000256" key="10">
    <source>
        <dbReference type="PROSITE-ProRule" id="PRU01360"/>
    </source>
</evidence>
<proteinExistence type="inferred from homology"/>
<dbReference type="PANTHER" id="PTHR30069">
    <property type="entry name" value="TONB-DEPENDENT OUTER MEMBRANE RECEPTOR"/>
    <property type="match status" value="1"/>
</dbReference>
<keyword evidence="7 11" id="KW-0798">TonB box</keyword>
<evidence type="ECO:0000256" key="4">
    <source>
        <dbReference type="ARBA" id="ARBA00022692"/>
    </source>
</evidence>
<keyword evidence="8 10" id="KW-0472">Membrane</keyword>
<evidence type="ECO:0000256" key="5">
    <source>
        <dbReference type="ARBA" id="ARBA00022729"/>
    </source>
</evidence>
<evidence type="ECO:0000256" key="12">
    <source>
        <dbReference type="SAM" id="SignalP"/>
    </source>
</evidence>
<evidence type="ECO:0000256" key="3">
    <source>
        <dbReference type="ARBA" id="ARBA00022452"/>
    </source>
</evidence>
<keyword evidence="9 10" id="KW-0998">Cell outer membrane</keyword>
<sequence>MTILRAIPCLAPLSRTLLSVGLVALPSLTLADNPVALDSMVISATQTEHSQLSAPASVSVISRAQLQQRQVNNLADAVSILPGVQINPASVYGRQEIKIRGMDSDYTLLLVNGRRINSRDALSSSYANDFDLSAIPIAAIERIEVIRGPMSSLYGADALGGVVNVVLRQPTRRTEAAVAYTYAQPTKGDHGDTHKLSTYSSGTLIDDRLLANLILEGRDQAAWQSSQNTNPDTDSRERQKIGSVLSNLTWLLDERQQLNLDLSYNEDERDALWNNAGFSTPVNQQRMQRTAAGLSHDGRWNGFTSRARYYYEHVELMDDSELTVAANGGRIGDITQNNHTLDGQLSGLLGSHLLTGGAEYRRTELEHNLNLQGGEVKVDQSAAYLQDELSLGEVNLTLGGRVDHHDVYGTEFSPRAYAVYNLSDNWVIKGGVGKAFKAPSIAQSEEDYAVVACRGACVVVGNPSLKPETSTSYEIGTLYEAVRWHAGITLFHNDIKDMIVSDQWGPDYRPPIMTYTNVHEARIRGLELASGISLTGSLDLTANYTLADAEDKETGDELVQTPRHSGNARLQWQAQPRLQTFVGYQYTGSQMLAVPSVGDSKSDAFHTLELGANLQATRELGFKFGVTNLTNTKRDDVARSLDHILLGRTAYVGVSYRL</sequence>
<dbReference type="Proteomes" id="UP000243426">
    <property type="component" value="Chromosome I"/>
</dbReference>
<evidence type="ECO:0000313" key="15">
    <source>
        <dbReference type="EMBL" id="SDS97308.1"/>
    </source>
</evidence>
<keyword evidence="6" id="KW-0406">Ion transport</keyword>
<name>A0A1H1WJ10_9GAMM</name>
<dbReference type="STRING" id="797277.SAMN05216198_3298"/>
<dbReference type="Pfam" id="PF00593">
    <property type="entry name" value="TonB_dep_Rec_b-barrel"/>
    <property type="match status" value="1"/>
</dbReference>
<evidence type="ECO:0000256" key="6">
    <source>
        <dbReference type="ARBA" id="ARBA00023065"/>
    </source>
</evidence>
<dbReference type="GO" id="GO:0015344">
    <property type="term" value="F:siderophore uptake transmembrane transporter activity"/>
    <property type="evidence" value="ECO:0007669"/>
    <property type="project" value="TreeGrafter"/>
</dbReference>
<dbReference type="InterPro" id="IPR012910">
    <property type="entry name" value="Plug_dom"/>
</dbReference>
<feature type="chain" id="PRO_5009264475" evidence="12">
    <location>
        <begin position="32"/>
        <end position="658"/>
    </location>
</feature>
<evidence type="ECO:0000259" key="13">
    <source>
        <dbReference type="Pfam" id="PF00593"/>
    </source>
</evidence>
<protein>
    <submittedName>
        <fullName evidence="15">Outer membrane receptor for ferrienterochelin and colicins</fullName>
    </submittedName>
</protein>
<dbReference type="RefSeq" id="WP_157718706.1">
    <property type="nucleotide sequence ID" value="NZ_LT629748.1"/>
</dbReference>
<dbReference type="PANTHER" id="PTHR30069:SF53">
    <property type="entry name" value="COLICIN I RECEPTOR-RELATED"/>
    <property type="match status" value="1"/>
</dbReference>
<keyword evidence="3 10" id="KW-1134">Transmembrane beta strand</keyword>
<dbReference type="GO" id="GO:0044718">
    <property type="term" value="P:siderophore transmembrane transport"/>
    <property type="evidence" value="ECO:0007669"/>
    <property type="project" value="TreeGrafter"/>
</dbReference>
<accession>A0A1H1WJ10</accession>
<keyword evidence="5 12" id="KW-0732">Signal</keyword>
<evidence type="ECO:0000256" key="11">
    <source>
        <dbReference type="RuleBase" id="RU003357"/>
    </source>
</evidence>
<reference evidence="16" key="1">
    <citation type="submission" date="2016-10" db="EMBL/GenBank/DDBJ databases">
        <authorList>
            <person name="Varghese N."/>
            <person name="Submissions S."/>
        </authorList>
    </citation>
    <scope>NUCLEOTIDE SEQUENCE [LARGE SCALE GENOMIC DNA]</scope>
    <source>
        <strain evidence="16">2SM5</strain>
    </source>
</reference>
<dbReference type="Gene3D" id="2.40.170.20">
    <property type="entry name" value="TonB-dependent receptor, beta-barrel domain"/>
    <property type="match status" value="1"/>
</dbReference>
<dbReference type="Gene3D" id="2.170.130.10">
    <property type="entry name" value="TonB-dependent receptor, plug domain"/>
    <property type="match status" value="1"/>
</dbReference>
<dbReference type="OrthoDB" id="9764669at2"/>
<evidence type="ECO:0000256" key="2">
    <source>
        <dbReference type="ARBA" id="ARBA00022448"/>
    </source>
</evidence>
<dbReference type="AlphaFoldDB" id="A0A1H1WJ10"/>
<evidence type="ECO:0000256" key="8">
    <source>
        <dbReference type="ARBA" id="ARBA00023136"/>
    </source>
</evidence>
<comment type="similarity">
    <text evidence="10 11">Belongs to the TonB-dependent receptor family.</text>
</comment>
<dbReference type="InterPro" id="IPR000531">
    <property type="entry name" value="Beta-barrel_TonB"/>
</dbReference>
<organism evidence="15 16">
    <name type="scientific">Halopseudomonas litoralis</name>
    <dbReference type="NCBI Taxonomy" id="797277"/>
    <lineage>
        <taxon>Bacteria</taxon>
        <taxon>Pseudomonadati</taxon>
        <taxon>Pseudomonadota</taxon>
        <taxon>Gammaproteobacteria</taxon>
        <taxon>Pseudomonadales</taxon>
        <taxon>Pseudomonadaceae</taxon>
        <taxon>Halopseudomonas</taxon>
    </lineage>
</organism>
<dbReference type="CDD" id="cd01347">
    <property type="entry name" value="ligand_gated_channel"/>
    <property type="match status" value="1"/>
</dbReference>
<comment type="subcellular location">
    <subcellularLocation>
        <location evidence="1 10">Cell outer membrane</location>
        <topology evidence="1 10">Multi-pass membrane protein</topology>
    </subcellularLocation>
</comment>
<evidence type="ECO:0000313" key="16">
    <source>
        <dbReference type="Proteomes" id="UP000243426"/>
    </source>
</evidence>
<keyword evidence="15" id="KW-0675">Receptor</keyword>